<dbReference type="Pfam" id="PF01471">
    <property type="entry name" value="PG_binding_1"/>
    <property type="match status" value="1"/>
</dbReference>
<evidence type="ECO:0000313" key="3">
    <source>
        <dbReference type="Proteomes" id="UP001589750"/>
    </source>
</evidence>
<feature type="domain" description="Peptidoglycan binding-like" evidence="1">
    <location>
        <begin position="158"/>
        <end position="216"/>
    </location>
</feature>
<name>A0ABV5KEW2_9ACTN</name>
<protein>
    <submittedName>
        <fullName evidence="2">Peptidoglycan-binding domain-containing protein</fullName>
    </submittedName>
</protein>
<organism evidence="2 3">
    <name type="scientific">Nocardioides plantarum</name>
    <dbReference type="NCBI Taxonomy" id="29299"/>
    <lineage>
        <taxon>Bacteria</taxon>
        <taxon>Bacillati</taxon>
        <taxon>Actinomycetota</taxon>
        <taxon>Actinomycetes</taxon>
        <taxon>Propionibacteriales</taxon>
        <taxon>Nocardioidaceae</taxon>
        <taxon>Nocardioides</taxon>
    </lineage>
</organism>
<accession>A0ABV5KEW2</accession>
<reference evidence="2 3" key="1">
    <citation type="submission" date="2024-09" db="EMBL/GenBank/DDBJ databases">
        <authorList>
            <person name="Sun Q."/>
            <person name="Mori K."/>
        </authorList>
    </citation>
    <scope>NUCLEOTIDE SEQUENCE [LARGE SCALE GENOMIC DNA]</scope>
    <source>
        <strain evidence="2 3">JCM 9626</strain>
    </source>
</reference>
<dbReference type="EMBL" id="JBHMDG010000030">
    <property type="protein sequence ID" value="MFB9315250.1"/>
    <property type="molecule type" value="Genomic_DNA"/>
</dbReference>
<proteinExistence type="predicted"/>
<evidence type="ECO:0000259" key="1">
    <source>
        <dbReference type="Pfam" id="PF01471"/>
    </source>
</evidence>
<dbReference type="RefSeq" id="WP_140009011.1">
    <property type="nucleotide sequence ID" value="NZ_JBHMDG010000030.1"/>
</dbReference>
<dbReference type="Proteomes" id="UP001589750">
    <property type="component" value="Unassembled WGS sequence"/>
</dbReference>
<evidence type="ECO:0000313" key="2">
    <source>
        <dbReference type="EMBL" id="MFB9315250.1"/>
    </source>
</evidence>
<dbReference type="InterPro" id="IPR036366">
    <property type="entry name" value="PGBDSf"/>
</dbReference>
<dbReference type="InterPro" id="IPR002477">
    <property type="entry name" value="Peptidoglycan-bd-like"/>
</dbReference>
<dbReference type="InterPro" id="IPR036365">
    <property type="entry name" value="PGBD-like_sf"/>
</dbReference>
<gene>
    <name evidence="2" type="ORF">ACFFRI_19540</name>
</gene>
<comment type="caution">
    <text evidence="2">The sequence shown here is derived from an EMBL/GenBank/DDBJ whole genome shotgun (WGS) entry which is preliminary data.</text>
</comment>
<keyword evidence="3" id="KW-1185">Reference proteome</keyword>
<dbReference type="Gene3D" id="1.10.101.10">
    <property type="entry name" value="PGBD-like superfamily/PGBD"/>
    <property type="match status" value="1"/>
</dbReference>
<dbReference type="SUPFAM" id="SSF47090">
    <property type="entry name" value="PGBD-like"/>
    <property type="match status" value="1"/>
</dbReference>
<sequence length="223" mass="24853">MRTFEQAKAYAISQHHQPSRDWYRWCQVFSRQCVGAPGFGASARLAFNSIPPRSKHVTMPPPPGSIAYYGSGTSGSGHAVFAVEGGFVWSTDILRRGKIDRVRWDVFQTKWNLRYRGWIEACPSGALPVTLRASTRPGYKQNRKVYRSKMHLYQADSDSVWNLQLALMARGYSIGAGPTGTFGIHTMVACAAFQGSRGWKARRADGIPGAETIRQLGLVWVDR</sequence>